<evidence type="ECO:0008006" key="3">
    <source>
        <dbReference type="Google" id="ProtNLM"/>
    </source>
</evidence>
<accession>A0ABN8ANY1</accession>
<dbReference type="EMBL" id="OU912926">
    <property type="protein sequence ID" value="CAG9933428.1"/>
    <property type="molecule type" value="Genomic_DNA"/>
</dbReference>
<keyword evidence="2" id="KW-1185">Reference proteome</keyword>
<dbReference type="Pfam" id="PF13031">
    <property type="entry name" value="DUF3892"/>
    <property type="match status" value="1"/>
</dbReference>
<evidence type="ECO:0000313" key="2">
    <source>
        <dbReference type="Proteomes" id="UP000839052"/>
    </source>
</evidence>
<dbReference type="Proteomes" id="UP000839052">
    <property type="component" value="Chromosome"/>
</dbReference>
<name>A0ABN8ANY1_9PROT</name>
<gene>
    <name evidence="1" type="ORF">NTG6680_2179</name>
</gene>
<dbReference type="InterPro" id="IPR024997">
    <property type="entry name" value="DUF3892"/>
</dbReference>
<protein>
    <recommendedName>
        <fullName evidence="3">DUF3892 domain-containing protein</fullName>
    </recommendedName>
</protein>
<reference evidence="1 2" key="1">
    <citation type="submission" date="2021-10" db="EMBL/GenBank/DDBJ databases">
        <authorList>
            <person name="Koch H."/>
        </authorList>
    </citation>
    <scope>NUCLEOTIDE SEQUENCE [LARGE SCALE GENOMIC DNA]</scope>
    <source>
        <strain evidence="1">6680</strain>
    </source>
</reference>
<evidence type="ECO:0000313" key="1">
    <source>
        <dbReference type="EMBL" id="CAG9933428.1"/>
    </source>
</evidence>
<proteinExistence type="predicted"/>
<organism evidence="1 2">
    <name type="scientific">Candidatus Nitrotoga arctica</name>
    <dbReference type="NCBI Taxonomy" id="453162"/>
    <lineage>
        <taxon>Bacteria</taxon>
        <taxon>Pseudomonadati</taxon>
        <taxon>Pseudomonadota</taxon>
        <taxon>Betaproteobacteria</taxon>
        <taxon>Nitrosomonadales</taxon>
        <taxon>Gallionellaceae</taxon>
        <taxon>Candidatus Nitrotoga</taxon>
    </lineage>
</organism>
<sequence>MDLRVTCIKKNNSQLAHERIQFIGGVDAEGVRWKISVEEAIEGIAVGKWRFYAHVGGYPFWVVVAISSLGQKYLKTDHDGEQPVNLLSIRECPPEK</sequence>
<dbReference type="RefSeq" id="WP_239797204.1">
    <property type="nucleotide sequence ID" value="NZ_OU912926.1"/>
</dbReference>